<protein>
    <submittedName>
        <fullName evidence="2">ATP-dependent zinc protease</fullName>
    </submittedName>
</protein>
<dbReference type="PANTHER" id="PTHR38037">
    <property type="entry name" value="ZN_PROTEASE DOMAIN-CONTAINING PROTEIN"/>
    <property type="match status" value="1"/>
</dbReference>
<dbReference type="EMBL" id="MUIO01000040">
    <property type="protein sequence ID" value="ORC59082.1"/>
    <property type="molecule type" value="Genomic_DNA"/>
</dbReference>
<dbReference type="PANTHER" id="PTHR38037:SF2">
    <property type="entry name" value="ATP-DEPENDENT ZINC PROTEASE DOMAIN-CONTAINING PROTEIN-RELATED"/>
    <property type="match status" value="1"/>
</dbReference>
<name>A0A1X0N645_9PSED</name>
<dbReference type="RefSeq" id="WP_083182929.1">
    <property type="nucleotide sequence ID" value="NZ_CBCRZR010000001.1"/>
</dbReference>
<evidence type="ECO:0000313" key="2">
    <source>
        <dbReference type="EMBL" id="ORC59082.1"/>
    </source>
</evidence>
<dbReference type="GO" id="GO:0008233">
    <property type="term" value="F:peptidase activity"/>
    <property type="evidence" value="ECO:0007669"/>
    <property type="project" value="UniProtKB-KW"/>
</dbReference>
<dbReference type="Gene3D" id="2.40.70.10">
    <property type="entry name" value="Acid Proteases"/>
    <property type="match status" value="1"/>
</dbReference>
<dbReference type="STRING" id="1958950.BZK31_12025"/>
<reference evidence="3" key="1">
    <citation type="submission" date="2017-02" db="EMBL/GenBank/DDBJ databases">
        <title>Pseudomonas floridae sp. nov., a novel pathogenic bacterial species isolated from tomato.</title>
        <authorList>
            <person name="Timilsina S."/>
            <person name="Vallad G.E."/>
            <person name="Jones J.B."/>
        </authorList>
    </citation>
    <scope>NUCLEOTIDE SEQUENCE [LARGE SCALE GENOMIC DNA]</scope>
    <source>
        <strain evidence="3">GEV388</strain>
    </source>
</reference>
<dbReference type="InterPro" id="IPR008503">
    <property type="entry name" value="Asp_endopeptidase"/>
</dbReference>
<keyword evidence="3" id="KW-1185">Reference proteome</keyword>
<keyword evidence="2" id="KW-0645">Protease</keyword>
<evidence type="ECO:0000259" key="1">
    <source>
        <dbReference type="Pfam" id="PF05618"/>
    </source>
</evidence>
<dbReference type="Pfam" id="PF05618">
    <property type="entry name" value="Zn_protease"/>
    <property type="match status" value="1"/>
</dbReference>
<feature type="domain" description="Retropepsin-like aspartic endopeptidase" evidence="1">
    <location>
        <begin position="26"/>
        <end position="167"/>
    </location>
</feature>
<proteinExistence type="predicted"/>
<keyword evidence="2" id="KW-0378">Hydrolase</keyword>
<dbReference type="SUPFAM" id="SSF50630">
    <property type="entry name" value="Acid proteases"/>
    <property type="match status" value="1"/>
</dbReference>
<dbReference type="InterPro" id="IPR021109">
    <property type="entry name" value="Peptidase_aspartic_dom_sf"/>
</dbReference>
<gene>
    <name evidence="2" type="ORF">BZK31_12025</name>
</gene>
<organism evidence="2 3">
    <name type="scientific">Pseudomonas floridensis</name>
    <dbReference type="NCBI Taxonomy" id="1958950"/>
    <lineage>
        <taxon>Bacteria</taxon>
        <taxon>Pseudomonadati</taxon>
        <taxon>Pseudomonadota</taxon>
        <taxon>Gammaproteobacteria</taxon>
        <taxon>Pseudomonadales</taxon>
        <taxon>Pseudomonadaceae</taxon>
        <taxon>Pseudomonas</taxon>
    </lineage>
</organism>
<evidence type="ECO:0000313" key="3">
    <source>
        <dbReference type="Proteomes" id="UP000192815"/>
    </source>
</evidence>
<dbReference type="OrthoDB" id="8546610at2"/>
<dbReference type="AlphaFoldDB" id="A0A1X0N645"/>
<sequence>MRLDILPALCIFLLLPNLCLSAEKKMYGAYEYARLPELGLDVPAKLDTGAETASLSARNIKYFKRNGKRWVSFTPAIDGSDHRVIEKPLAGIDKIIRRAADRAPNDKKTYPARPAIILSVCMGSVLRDIEVNLTDRTGFRYPFLIGAVTLKSFGATVDPSVEYKAGKPDCVSSAQTSM</sequence>
<dbReference type="Proteomes" id="UP000192815">
    <property type="component" value="Unassembled WGS sequence"/>
</dbReference>
<accession>A0A1X0N645</accession>
<dbReference type="GO" id="GO:0006508">
    <property type="term" value="P:proteolysis"/>
    <property type="evidence" value="ECO:0007669"/>
    <property type="project" value="UniProtKB-KW"/>
</dbReference>
<comment type="caution">
    <text evidence="2">The sequence shown here is derived from an EMBL/GenBank/DDBJ whole genome shotgun (WGS) entry which is preliminary data.</text>
</comment>